<dbReference type="PANTHER" id="PTHR21240">
    <property type="entry name" value="2-AMINO-3-CARBOXYLMUCONATE-6-SEMIALDEHYDE DECARBOXYLASE"/>
    <property type="match status" value="1"/>
</dbReference>
<dbReference type="OrthoDB" id="8673173at2"/>
<dbReference type="Gene3D" id="3.20.20.140">
    <property type="entry name" value="Metal-dependent hydrolases"/>
    <property type="match status" value="1"/>
</dbReference>
<dbReference type="InterPro" id="IPR032465">
    <property type="entry name" value="ACMSD"/>
</dbReference>
<dbReference type="GO" id="GO:0016787">
    <property type="term" value="F:hydrolase activity"/>
    <property type="evidence" value="ECO:0007669"/>
    <property type="project" value="UniProtKB-KW"/>
</dbReference>
<evidence type="ECO:0000256" key="1">
    <source>
        <dbReference type="ARBA" id="ARBA00023239"/>
    </source>
</evidence>
<proteinExistence type="predicted"/>
<dbReference type="SUPFAM" id="SSF51556">
    <property type="entry name" value="Metallo-dependent hydrolases"/>
    <property type="match status" value="1"/>
</dbReference>
<evidence type="ECO:0000313" key="4">
    <source>
        <dbReference type="Proteomes" id="UP000295621"/>
    </source>
</evidence>
<dbReference type="RefSeq" id="WP_131981061.1">
    <property type="nucleotide sequence ID" value="NZ_SMKL01000013.1"/>
</dbReference>
<dbReference type="AlphaFoldDB" id="A0A4R4RTY8"/>
<comment type="caution">
    <text evidence="3">The sequence shown here is derived from an EMBL/GenBank/DDBJ whole genome shotgun (WGS) entry which is preliminary data.</text>
</comment>
<dbReference type="InterPro" id="IPR032466">
    <property type="entry name" value="Metal_Hydrolase"/>
</dbReference>
<evidence type="ECO:0000313" key="3">
    <source>
        <dbReference type="EMBL" id="TDC52779.1"/>
    </source>
</evidence>
<keyword evidence="4" id="KW-1185">Reference proteome</keyword>
<name>A0A4R4RTY8_9ACTN</name>
<dbReference type="InterPro" id="IPR006680">
    <property type="entry name" value="Amidohydro-rel"/>
</dbReference>
<protein>
    <submittedName>
        <fullName evidence="3">Amidohydrolase</fullName>
    </submittedName>
</protein>
<dbReference type="Pfam" id="PF04909">
    <property type="entry name" value="Amidohydro_2"/>
    <property type="match status" value="1"/>
</dbReference>
<organism evidence="3 4">
    <name type="scientific">Jiangella ureilytica</name>
    <dbReference type="NCBI Taxonomy" id="2530374"/>
    <lineage>
        <taxon>Bacteria</taxon>
        <taxon>Bacillati</taxon>
        <taxon>Actinomycetota</taxon>
        <taxon>Actinomycetes</taxon>
        <taxon>Jiangellales</taxon>
        <taxon>Jiangellaceae</taxon>
        <taxon>Jiangella</taxon>
    </lineage>
</organism>
<gene>
    <name evidence="3" type="ORF">E1212_07970</name>
</gene>
<evidence type="ECO:0000259" key="2">
    <source>
        <dbReference type="Pfam" id="PF04909"/>
    </source>
</evidence>
<reference evidence="3 4" key="1">
    <citation type="submission" date="2019-02" db="EMBL/GenBank/DDBJ databases">
        <title>Draft genome sequences of novel Actinobacteria.</title>
        <authorList>
            <person name="Sahin N."/>
            <person name="Ay H."/>
            <person name="Saygin H."/>
        </authorList>
    </citation>
    <scope>NUCLEOTIDE SEQUENCE [LARGE SCALE GENOMIC DNA]</scope>
    <source>
        <strain evidence="3 4">KC603</strain>
    </source>
</reference>
<sequence length="323" mass="35377">MAVVDIHAHFVPPRLLTAIDGFELRKDSVWPEQLFHNGRPLGPVIPRLTELDLVLDDMDRTGVDVRVLCTASWLFCYWAEPDLGMRFARTANDALAEAVAAHPDRLAGLATVPLQDVPAAIDELRRAVGELGMRGVAVGTNINGRYFDDPELFPFLAAARELDVPVFFHPDNVAGEDRLGPYKLVQMIGNPHEATLSLVRLLLSGVLARLPGLKVSFPQAGGSIAYLTGRIDHAWQVRPEAHAHTDRPPSTFLAECHFDTITHSTVPLEILLRHVPPAQLLLGSDYPWDMGEAVPGRYVRELNLDPTDQAAVLGGNAARLLGL</sequence>
<dbReference type="EMBL" id="SMKL01000013">
    <property type="protein sequence ID" value="TDC52779.1"/>
    <property type="molecule type" value="Genomic_DNA"/>
</dbReference>
<keyword evidence="3" id="KW-0378">Hydrolase</keyword>
<keyword evidence="1" id="KW-0456">Lyase</keyword>
<dbReference type="PANTHER" id="PTHR21240:SF28">
    <property type="entry name" value="ISO-OROTATE DECARBOXYLASE (EUROFUNG)"/>
    <property type="match status" value="1"/>
</dbReference>
<dbReference type="GO" id="GO:0005737">
    <property type="term" value="C:cytoplasm"/>
    <property type="evidence" value="ECO:0007669"/>
    <property type="project" value="TreeGrafter"/>
</dbReference>
<dbReference type="Proteomes" id="UP000295621">
    <property type="component" value="Unassembled WGS sequence"/>
</dbReference>
<accession>A0A4R4RTY8</accession>
<feature type="domain" description="Amidohydrolase-related" evidence="2">
    <location>
        <begin position="4"/>
        <end position="323"/>
    </location>
</feature>
<dbReference type="GO" id="GO:0019748">
    <property type="term" value="P:secondary metabolic process"/>
    <property type="evidence" value="ECO:0007669"/>
    <property type="project" value="TreeGrafter"/>
</dbReference>
<dbReference type="GO" id="GO:0016831">
    <property type="term" value="F:carboxy-lyase activity"/>
    <property type="evidence" value="ECO:0007669"/>
    <property type="project" value="InterPro"/>
</dbReference>